<evidence type="ECO:0000313" key="3">
    <source>
        <dbReference type="EMBL" id="MFD2617790.1"/>
    </source>
</evidence>
<dbReference type="SUPFAM" id="SSF54637">
    <property type="entry name" value="Thioesterase/thiol ester dehydrase-isomerase"/>
    <property type="match status" value="1"/>
</dbReference>
<evidence type="ECO:0000256" key="2">
    <source>
        <dbReference type="ARBA" id="ARBA00022801"/>
    </source>
</evidence>
<dbReference type="Gene3D" id="3.10.129.10">
    <property type="entry name" value="Hotdog Thioesterase"/>
    <property type="match status" value="1"/>
</dbReference>
<keyword evidence="4" id="KW-1185">Reference proteome</keyword>
<sequence>MISTEIMVRFNDCDSLGHVNNAVYYTYFEEGKRAIFELFNPSLNLDEWNIIVASTHCDYIHEIKYGETVTVLTWIGRLGRSSFDAEHAIIDKNGECRARGRVTLLGFDFISRKSVPLSDSIRQQLEKHMDQPKNVPDLRSIK</sequence>
<keyword evidence="2 3" id="KW-0378">Hydrolase</keyword>
<reference evidence="4" key="1">
    <citation type="journal article" date="2019" name="Int. J. Syst. Evol. Microbiol.">
        <title>The Global Catalogue of Microorganisms (GCM) 10K type strain sequencing project: providing services to taxonomists for standard genome sequencing and annotation.</title>
        <authorList>
            <consortium name="The Broad Institute Genomics Platform"/>
            <consortium name="The Broad Institute Genome Sequencing Center for Infectious Disease"/>
            <person name="Wu L."/>
            <person name="Ma J."/>
        </authorList>
    </citation>
    <scope>NUCLEOTIDE SEQUENCE [LARGE SCALE GENOMIC DNA]</scope>
    <source>
        <strain evidence="4">TISTR 2241</strain>
    </source>
</reference>
<dbReference type="PANTHER" id="PTHR31793">
    <property type="entry name" value="4-HYDROXYBENZOYL-COA THIOESTERASE FAMILY MEMBER"/>
    <property type="match status" value="1"/>
</dbReference>
<dbReference type="CDD" id="cd00586">
    <property type="entry name" value="4HBT"/>
    <property type="match status" value="1"/>
</dbReference>
<proteinExistence type="inferred from homology"/>
<evidence type="ECO:0000256" key="1">
    <source>
        <dbReference type="ARBA" id="ARBA00005953"/>
    </source>
</evidence>
<comment type="caution">
    <text evidence="3">The sequence shown here is derived from an EMBL/GenBank/DDBJ whole genome shotgun (WGS) entry which is preliminary data.</text>
</comment>
<name>A0ABW5PSA6_9BACI</name>
<gene>
    <name evidence="3" type="ORF">ACFSTF_10785</name>
</gene>
<dbReference type="Pfam" id="PF13279">
    <property type="entry name" value="4HBT_2"/>
    <property type="match status" value="1"/>
</dbReference>
<comment type="similarity">
    <text evidence="1">Belongs to the 4-hydroxybenzoyl-CoA thioesterase family.</text>
</comment>
<dbReference type="InterPro" id="IPR029069">
    <property type="entry name" value="HotDog_dom_sf"/>
</dbReference>
<accession>A0ABW5PSA6</accession>
<protein>
    <submittedName>
        <fullName evidence="3">Acyl-CoA thioesterase</fullName>
        <ecNumber evidence="3">3.1.2.-</ecNumber>
    </submittedName>
</protein>
<dbReference type="EC" id="3.1.2.-" evidence="3"/>
<dbReference type="EMBL" id="JBHUMR010000014">
    <property type="protein sequence ID" value="MFD2617790.1"/>
    <property type="molecule type" value="Genomic_DNA"/>
</dbReference>
<dbReference type="GO" id="GO:0016787">
    <property type="term" value="F:hydrolase activity"/>
    <property type="evidence" value="ECO:0007669"/>
    <property type="project" value="UniProtKB-KW"/>
</dbReference>
<dbReference type="RefSeq" id="WP_141190278.1">
    <property type="nucleotide sequence ID" value="NZ_JBHUMR010000014.1"/>
</dbReference>
<dbReference type="PANTHER" id="PTHR31793:SF27">
    <property type="entry name" value="NOVEL THIOESTERASE SUPERFAMILY DOMAIN AND SAPOSIN A-TYPE DOMAIN CONTAINING PROTEIN (0610012H03RIK)"/>
    <property type="match status" value="1"/>
</dbReference>
<dbReference type="InterPro" id="IPR050563">
    <property type="entry name" value="4-hydroxybenzoyl-CoA_TE"/>
</dbReference>
<dbReference type="Proteomes" id="UP001597458">
    <property type="component" value="Unassembled WGS sequence"/>
</dbReference>
<organism evidence="3 4">
    <name type="scientific">Terrilactibacillus laevilacticus</name>
    <dbReference type="NCBI Taxonomy" id="1380157"/>
    <lineage>
        <taxon>Bacteria</taxon>
        <taxon>Bacillati</taxon>
        <taxon>Bacillota</taxon>
        <taxon>Bacilli</taxon>
        <taxon>Bacillales</taxon>
        <taxon>Bacillaceae</taxon>
        <taxon>Terrilactibacillus</taxon>
    </lineage>
</organism>
<evidence type="ECO:0000313" key="4">
    <source>
        <dbReference type="Proteomes" id="UP001597458"/>
    </source>
</evidence>